<evidence type="ECO:0000256" key="1">
    <source>
        <dbReference type="ARBA" id="ARBA00023002"/>
    </source>
</evidence>
<dbReference type="PANTHER" id="PTHR43157:SF31">
    <property type="entry name" value="PHOSPHATIDYLINOSITOL-GLYCAN BIOSYNTHESIS CLASS F PROTEIN"/>
    <property type="match status" value="1"/>
</dbReference>
<reference evidence="3 4" key="1">
    <citation type="submission" date="2021-03" db="EMBL/GenBank/DDBJ databases">
        <title>Sequencing the genomes of 1000 actinobacteria strains.</title>
        <authorList>
            <person name="Klenk H.-P."/>
        </authorList>
    </citation>
    <scope>NUCLEOTIDE SEQUENCE [LARGE SCALE GENOMIC DNA]</scope>
    <source>
        <strain evidence="3 4">DSM 14566</strain>
    </source>
</reference>
<keyword evidence="4" id="KW-1185">Reference proteome</keyword>
<organism evidence="3 4">
    <name type="scientific">Brachybacterium sacelli</name>
    <dbReference type="NCBI Taxonomy" id="173364"/>
    <lineage>
        <taxon>Bacteria</taxon>
        <taxon>Bacillati</taxon>
        <taxon>Actinomycetota</taxon>
        <taxon>Actinomycetes</taxon>
        <taxon>Micrococcales</taxon>
        <taxon>Dermabacteraceae</taxon>
        <taxon>Brachybacterium</taxon>
    </lineage>
</organism>
<sequence length="300" mass="32126">MTSPTARLPEPDLSALEGRTIVVTGANSGIGRIAARSLAAAGARVILAVRTPQKGLDAAATMTGDVEVRTLDLADLASIRSFADELSEPIDVLINNAGLMIPPLGRTADGFELQFGTNHLGHFALTNLLLPRIRDRVVTLASLGHRLGRIDLGDLNWERRPYRALPAYAQSKLANLLFTAELHRRLAAADSPVRALAAHPGVSSTNLLSRNQKLSPVERLTIRWAQPEEDGAQPTLLAASADLPGNSYIGPGEFMGWRGAPTPASRSRRARDAQVARRLWVASEELTGESFPQDAMAPSS</sequence>
<dbReference type="InterPro" id="IPR002347">
    <property type="entry name" value="SDR_fam"/>
</dbReference>
<dbReference type="PANTHER" id="PTHR43157">
    <property type="entry name" value="PHOSPHATIDYLINOSITOL-GLYCAN BIOSYNTHESIS CLASS F PROTEIN-RELATED"/>
    <property type="match status" value="1"/>
</dbReference>
<accession>A0ABS4WXU5</accession>
<comment type="similarity">
    <text evidence="2">Belongs to the short-chain dehydrogenases/reductases (SDR) family.</text>
</comment>
<dbReference type="Proteomes" id="UP001519290">
    <property type="component" value="Unassembled WGS sequence"/>
</dbReference>
<evidence type="ECO:0000313" key="3">
    <source>
        <dbReference type="EMBL" id="MBP2380973.1"/>
    </source>
</evidence>
<dbReference type="CDD" id="cd05327">
    <property type="entry name" value="retinol-DH_like_SDR_c_like"/>
    <property type="match status" value="1"/>
</dbReference>
<comment type="caution">
    <text evidence="3">The sequence shown here is derived from an EMBL/GenBank/DDBJ whole genome shotgun (WGS) entry which is preliminary data.</text>
</comment>
<evidence type="ECO:0000256" key="2">
    <source>
        <dbReference type="RuleBase" id="RU000363"/>
    </source>
</evidence>
<dbReference type="EMBL" id="JAGIOD010000001">
    <property type="protein sequence ID" value="MBP2380973.1"/>
    <property type="molecule type" value="Genomic_DNA"/>
</dbReference>
<evidence type="ECO:0000313" key="4">
    <source>
        <dbReference type="Proteomes" id="UP001519290"/>
    </source>
</evidence>
<dbReference type="RefSeq" id="WP_209899762.1">
    <property type="nucleotide sequence ID" value="NZ_BAAAJW010000004.1"/>
</dbReference>
<keyword evidence="1" id="KW-0560">Oxidoreductase</keyword>
<dbReference type="Pfam" id="PF00106">
    <property type="entry name" value="adh_short"/>
    <property type="match status" value="1"/>
</dbReference>
<protein>
    <submittedName>
        <fullName evidence="3">NAD(P)-dependent dehydrogenase (Short-subunit alcohol dehydrogenase family)</fullName>
    </submittedName>
</protein>
<dbReference type="PRINTS" id="PR00081">
    <property type="entry name" value="GDHRDH"/>
</dbReference>
<proteinExistence type="inferred from homology"/>
<dbReference type="Gene3D" id="3.40.50.720">
    <property type="entry name" value="NAD(P)-binding Rossmann-like Domain"/>
    <property type="match status" value="1"/>
</dbReference>
<dbReference type="SUPFAM" id="SSF51735">
    <property type="entry name" value="NAD(P)-binding Rossmann-fold domains"/>
    <property type="match status" value="1"/>
</dbReference>
<name>A0ABS4WXU5_9MICO</name>
<dbReference type="PRINTS" id="PR00080">
    <property type="entry name" value="SDRFAMILY"/>
</dbReference>
<dbReference type="NCBIfam" id="NF004846">
    <property type="entry name" value="PRK06197.1"/>
    <property type="match status" value="1"/>
</dbReference>
<dbReference type="InterPro" id="IPR036291">
    <property type="entry name" value="NAD(P)-bd_dom_sf"/>
</dbReference>
<gene>
    <name evidence="3" type="ORF">JOF43_000930</name>
</gene>